<gene>
    <name evidence="4" type="ORF">PMACD_LOCUS15726</name>
</gene>
<feature type="region of interest" description="Disordered" evidence="1">
    <location>
        <begin position="423"/>
        <end position="451"/>
    </location>
</feature>
<dbReference type="Proteomes" id="UP000663880">
    <property type="component" value="Unassembled WGS sequence"/>
</dbReference>
<feature type="compositionally biased region" description="Polar residues" evidence="1">
    <location>
        <begin position="324"/>
        <end position="336"/>
    </location>
</feature>
<dbReference type="PROSITE" id="PS51140">
    <property type="entry name" value="CUE"/>
    <property type="match status" value="1"/>
</dbReference>
<feature type="domain" description="CUE" evidence="3">
    <location>
        <begin position="890"/>
        <end position="932"/>
    </location>
</feature>
<evidence type="ECO:0008006" key="6">
    <source>
        <dbReference type="Google" id="ProtNLM"/>
    </source>
</evidence>
<dbReference type="SUPFAM" id="SSF52540">
    <property type="entry name" value="P-loop containing nucleoside triphosphate hydrolases"/>
    <property type="match status" value="1"/>
</dbReference>
<dbReference type="SMART" id="SM01162">
    <property type="entry name" value="DUF1771"/>
    <property type="match status" value="1"/>
</dbReference>
<evidence type="ECO:0000256" key="1">
    <source>
        <dbReference type="SAM" id="MobiDB-lite"/>
    </source>
</evidence>
<reference evidence="4" key="1">
    <citation type="submission" date="2021-02" db="EMBL/GenBank/DDBJ databases">
        <authorList>
            <person name="Steward A R."/>
        </authorList>
    </citation>
    <scope>NUCLEOTIDE SEQUENCE</scope>
</reference>
<feature type="compositionally biased region" description="Polar residues" evidence="1">
    <location>
        <begin position="647"/>
        <end position="660"/>
    </location>
</feature>
<dbReference type="InterPro" id="IPR052772">
    <property type="entry name" value="Endo/PolyKinase_Domain-Protein"/>
</dbReference>
<dbReference type="InterPro" id="IPR036063">
    <property type="entry name" value="Smr_dom_sf"/>
</dbReference>
<feature type="compositionally biased region" description="Low complexity" evidence="1">
    <location>
        <begin position="314"/>
        <end position="323"/>
    </location>
</feature>
<dbReference type="InterPro" id="IPR002625">
    <property type="entry name" value="Smr_dom"/>
</dbReference>
<dbReference type="Pfam" id="PF13671">
    <property type="entry name" value="AAA_33"/>
    <property type="match status" value="1"/>
</dbReference>
<proteinExistence type="predicted"/>
<dbReference type="InterPro" id="IPR003892">
    <property type="entry name" value="CUE"/>
</dbReference>
<dbReference type="PANTHER" id="PTHR46535">
    <property type="entry name" value="NEDD4-BINDING PROTEIN 2"/>
    <property type="match status" value="1"/>
</dbReference>
<evidence type="ECO:0000259" key="3">
    <source>
        <dbReference type="PROSITE" id="PS51140"/>
    </source>
</evidence>
<dbReference type="GO" id="GO:0043130">
    <property type="term" value="F:ubiquitin binding"/>
    <property type="evidence" value="ECO:0007669"/>
    <property type="project" value="InterPro"/>
</dbReference>
<feature type="compositionally biased region" description="Polar residues" evidence="1">
    <location>
        <begin position="368"/>
        <end position="383"/>
    </location>
</feature>
<name>A0A821Y1H2_9NEOP</name>
<feature type="region of interest" description="Disordered" evidence="1">
    <location>
        <begin position="57"/>
        <end position="83"/>
    </location>
</feature>
<dbReference type="InterPro" id="IPR027417">
    <property type="entry name" value="P-loop_NTPase"/>
</dbReference>
<dbReference type="InterPro" id="IPR013899">
    <property type="entry name" value="DUF1771"/>
</dbReference>
<protein>
    <recommendedName>
        <fullName evidence="6">Smr domain-containing protein</fullName>
    </recommendedName>
</protein>
<evidence type="ECO:0000259" key="2">
    <source>
        <dbReference type="PROSITE" id="PS50828"/>
    </source>
</evidence>
<evidence type="ECO:0000313" key="4">
    <source>
        <dbReference type="EMBL" id="CAF4951410.1"/>
    </source>
</evidence>
<accession>A0A821Y1H2</accession>
<feature type="compositionally biased region" description="Polar residues" evidence="1">
    <location>
        <begin position="71"/>
        <end position="83"/>
    </location>
</feature>
<sequence length="1158" mass="131060">MEDDVTIFGDIIDKLFNTFSGVVERDVIEAVVISYNGDLKQSANAIMSFIGDNTEASGSQQTSQFHDEYTSTRVPETSNNMNTTEPKMSYSSISHNVQPHTQNIKKITQIGINMQDVSKLVTQCNNGWRVLVLLRGPPGCGKTHLAREILNMTVGDTHIKEKHLLSTDEYYMLRGVYRFDKYKLQDAHLWNQCRAFRAMTSGVSPVIIDNTNIEPWEMEPYVRAGVCNGYFIHVIYPKTHWARNAYQLFKRNSHNVPIHTIKRMVDNMREGITGEEMMKGLGIQYSADMTPPVFRLYPELLPPTVASLQRSESESNNGNQQNQTLRNEGSNITTPDPDSHSIENRVLESEEKLSDPLDINCHIEETSDNNSSNLKTEAASSDVLSTDCVDIEKRIEEIEKLEQEWDNGENWDETKKLAVLNSEKATTSSPGMAESSTSKPQRKRQIEKSPKVVSDQLVIPAVHSNDWSRFLTVDTETPPEILTEDTLAPEKTSRSTCIEAGDMDFSQIKDQYKVIFGKPWDINVFTIEKKEKIPIKRMLDKGTTTSNEIISMEPFRCQNAEQHFKAFRKMFTNIPSTELRDIFENCCGDVNWAVEIVIDGMTNNQFCSIQEEASSDDEEDAENVEQCGCLAAYNIIPDHRPVIQENNPIVTKVSAESTPKATPKRTRRDAAVSDASLQLKRQIEENIVISENHYSEHHLKMKNARNGEPCTSSTADGTQENQQIHSTANLPTTSGLSNNARDEILHSDTSDDDDTGSSTSPCDVVKSITINVGMDFIKQLDGIFGREGMKYPENIEPKLEVPVTILNEINALWMESMMHQVEKDSKQSQEMIEQDADFARLLVAKEEEMLLNGKEPEVPDFKEIMDLDFALSLYQKDIAEWRNREPPDLAAKMTREKLYNLFPDVAPDILSELLMAHDNNFRNTVEALLMSTGRSNILEMKNGVNKFVMEKEMDRKKRLVEEQRKALSEVEWPLLPMQPNLTMADVERFREEANGHLAVREKNYRKAQEYIQRGMLPVASYYSELGAMHTALHEQANSKAANSLVYVNAQRCKNNATIDLHHCRVGEARQSLDLFLDVHIRKLKEINGRNGVTAHTLFFLTGRGKHSPAGPKVKPAVMQRLKQRGLAFYELNLGLLAAKVTANHPLTDEITSRAKPTD</sequence>
<dbReference type="CDD" id="cd14279">
    <property type="entry name" value="CUE"/>
    <property type="match status" value="1"/>
</dbReference>
<feature type="region of interest" description="Disordered" evidence="1">
    <location>
        <begin position="647"/>
        <end position="674"/>
    </location>
</feature>
<feature type="domain" description="Smr" evidence="2">
    <location>
        <begin position="1058"/>
        <end position="1141"/>
    </location>
</feature>
<dbReference type="GO" id="GO:0004519">
    <property type="term" value="F:endonuclease activity"/>
    <property type="evidence" value="ECO:0007669"/>
    <property type="project" value="TreeGrafter"/>
</dbReference>
<feature type="region of interest" description="Disordered" evidence="1">
    <location>
        <begin position="744"/>
        <end position="763"/>
    </location>
</feature>
<dbReference type="Gene3D" id="3.30.1370.110">
    <property type="match status" value="1"/>
</dbReference>
<dbReference type="PROSITE" id="PS50828">
    <property type="entry name" value="SMR"/>
    <property type="match status" value="1"/>
</dbReference>
<dbReference type="SMART" id="SM00463">
    <property type="entry name" value="SMR"/>
    <property type="match status" value="1"/>
</dbReference>
<dbReference type="Pfam" id="PF08590">
    <property type="entry name" value="DUF1771"/>
    <property type="match status" value="1"/>
</dbReference>
<dbReference type="Gene3D" id="3.40.50.300">
    <property type="entry name" value="P-loop containing nucleotide triphosphate hydrolases"/>
    <property type="match status" value="1"/>
</dbReference>
<comment type="caution">
    <text evidence="4">The sequence shown here is derived from an EMBL/GenBank/DDBJ whole genome shotgun (WGS) entry which is preliminary data.</text>
</comment>
<organism evidence="4 5">
    <name type="scientific">Pieris macdunnoughi</name>
    <dbReference type="NCBI Taxonomy" id="345717"/>
    <lineage>
        <taxon>Eukaryota</taxon>
        <taxon>Metazoa</taxon>
        <taxon>Ecdysozoa</taxon>
        <taxon>Arthropoda</taxon>
        <taxon>Hexapoda</taxon>
        <taxon>Insecta</taxon>
        <taxon>Pterygota</taxon>
        <taxon>Neoptera</taxon>
        <taxon>Endopterygota</taxon>
        <taxon>Lepidoptera</taxon>
        <taxon>Glossata</taxon>
        <taxon>Ditrysia</taxon>
        <taxon>Papilionoidea</taxon>
        <taxon>Pieridae</taxon>
        <taxon>Pierinae</taxon>
        <taxon>Pieris</taxon>
    </lineage>
</organism>
<dbReference type="GO" id="GO:0005634">
    <property type="term" value="C:nucleus"/>
    <property type="evidence" value="ECO:0007669"/>
    <property type="project" value="TreeGrafter"/>
</dbReference>
<keyword evidence="5" id="KW-1185">Reference proteome</keyword>
<feature type="region of interest" description="Disordered" evidence="1">
    <location>
        <begin position="362"/>
        <end position="383"/>
    </location>
</feature>
<dbReference type="OrthoDB" id="3231855at2759"/>
<evidence type="ECO:0000313" key="5">
    <source>
        <dbReference type="Proteomes" id="UP000663880"/>
    </source>
</evidence>
<dbReference type="SUPFAM" id="SSF160443">
    <property type="entry name" value="SMR domain-like"/>
    <property type="match status" value="1"/>
</dbReference>
<feature type="region of interest" description="Disordered" evidence="1">
    <location>
        <begin position="307"/>
        <end position="342"/>
    </location>
</feature>
<dbReference type="EMBL" id="CAJOBZ010000073">
    <property type="protein sequence ID" value="CAF4951410.1"/>
    <property type="molecule type" value="Genomic_DNA"/>
</dbReference>
<dbReference type="PANTHER" id="PTHR46535:SF1">
    <property type="entry name" value="NEDD4-BINDING PROTEIN 2"/>
    <property type="match status" value="1"/>
</dbReference>
<dbReference type="AlphaFoldDB" id="A0A821Y1H2"/>
<feature type="compositionally biased region" description="Polar residues" evidence="1">
    <location>
        <begin position="423"/>
        <end position="439"/>
    </location>
</feature>